<feature type="repeat" description="ANK" evidence="3">
    <location>
        <begin position="81"/>
        <end position="114"/>
    </location>
</feature>
<evidence type="ECO:0000256" key="3">
    <source>
        <dbReference type="PROSITE-ProRule" id="PRU00023"/>
    </source>
</evidence>
<feature type="repeat" description="ANK" evidence="3">
    <location>
        <begin position="115"/>
        <end position="147"/>
    </location>
</feature>
<dbReference type="Pfam" id="PF13637">
    <property type="entry name" value="Ank_4"/>
    <property type="match status" value="1"/>
</dbReference>
<evidence type="ECO:0000256" key="2">
    <source>
        <dbReference type="ARBA" id="ARBA00023043"/>
    </source>
</evidence>
<keyword evidence="2 3" id="KW-0040">ANK repeat</keyword>
<dbReference type="PANTHER" id="PTHR24171:SF9">
    <property type="entry name" value="ANKYRIN REPEAT DOMAIN-CONTAINING PROTEIN 39"/>
    <property type="match status" value="1"/>
</dbReference>
<keyword evidence="5" id="KW-1185">Reference proteome</keyword>
<dbReference type="Proteomes" id="UP001217089">
    <property type="component" value="Unassembled WGS sequence"/>
</dbReference>
<evidence type="ECO:0000256" key="1">
    <source>
        <dbReference type="ARBA" id="ARBA00022737"/>
    </source>
</evidence>
<sequence>MNYALSFKIPKANMDRVGQLLSSCEHGDGSSVQDILDEGLGVDCANDDETTPLQMAAANGHDHIVRLLLMCGAALDKPNLFGWTPLMHAARHGHVNVVATILQQRQADINAKNRMGASALTLAARGGHLQVVRLLVEAGIDLNGSGGGCEYTPLLAAAQHGHDAVLRLLLDRGLEVNMRTPSTGLTPLMLAALNGHMTTAQILIERGCDPNLTNVNNKTALDIATIRKKREVRGYLDRKTTNKQETGKKIISYIMKLFMTYDLNLFLLAGDLHRLREILDRDPSQKDACSPLDGATPLMFAAMTGRLDIAQILVDRGCDINKQDTISGWTALMQATYHG</sequence>
<feature type="repeat" description="ANK" evidence="3">
    <location>
        <begin position="149"/>
        <end position="181"/>
    </location>
</feature>
<feature type="repeat" description="ANK" evidence="3">
    <location>
        <begin position="183"/>
        <end position="215"/>
    </location>
</feature>
<dbReference type="PANTHER" id="PTHR24171">
    <property type="entry name" value="ANKYRIN REPEAT DOMAIN-CONTAINING PROTEIN 39-RELATED"/>
    <property type="match status" value="1"/>
</dbReference>
<dbReference type="EMBL" id="JARBDR010000917">
    <property type="protein sequence ID" value="KAJ8302587.1"/>
    <property type="molecule type" value="Genomic_DNA"/>
</dbReference>
<gene>
    <name evidence="4" type="ORF">KUTeg_018983</name>
</gene>
<feature type="repeat" description="ANK" evidence="3">
    <location>
        <begin position="293"/>
        <end position="325"/>
    </location>
</feature>
<dbReference type="Pfam" id="PF13857">
    <property type="entry name" value="Ank_5"/>
    <property type="match status" value="1"/>
</dbReference>
<keyword evidence="1" id="KW-0677">Repeat</keyword>
<accession>A0ABQ9EB78</accession>
<organism evidence="4 5">
    <name type="scientific">Tegillarca granosa</name>
    <name type="common">Malaysian cockle</name>
    <name type="synonym">Anadara granosa</name>
    <dbReference type="NCBI Taxonomy" id="220873"/>
    <lineage>
        <taxon>Eukaryota</taxon>
        <taxon>Metazoa</taxon>
        <taxon>Spiralia</taxon>
        <taxon>Lophotrochozoa</taxon>
        <taxon>Mollusca</taxon>
        <taxon>Bivalvia</taxon>
        <taxon>Autobranchia</taxon>
        <taxon>Pteriomorphia</taxon>
        <taxon>Arcoida</taxon>
        <taxon>Arcoidea</taxon>
        <taxon>Arcidae</taxon>
        <taxon>Tegillarca</taxon>
    </lineage>
</organism>
<dbReference type="SUPFAM" id="SSF48403">
    <property type="entry name" value="Ankyrin repeat"/>
    <property type="match status" value="2"/>
</dbReference>
<reference evidence="4 5" key="1">
    <citation type="submission" date="2022-12" db="EMBL/GenBank/DDBJ databases">
        <title>Chromosome-level genome of Tegillarca granosa.</title>
        <authorList>
            <person name="Kim J."/>
        </authorList>
    </citation>
    <scope>NUCLEOTIDE SEQUENCE [LARGE SCALE GENOMIC DNA]</scope>
    <source>
        <strain evidence="4">Teg-2019</strain>
        <tissue evidence="4">Adductor muscle</tissue>
    </source>
</reference>
<comment type="caution">
    <text evidence="4">The sequence shown here is derived from an EMBL/GenBank/DDBJ whole genome shotgun (WGS) entry which is preliminary data.</text>
</comment>
<dbReference type="Pfam" id="PF12796">
    <property type="entry name" value="Ank_2"/>
    <property type="match status" value="2"/>
</dbReference>
<evidence type="ECO:0000313" key="4">
    <source>
        <dbReference type="EMBL" id="KAJ8302587.1"/>
    </source>
</evidence>
<dbReference type="InterPro" id="IPR002110">
    <property type="entry name" value="Ankyrin_rpt"/>
</dbReference>
<dbReference type="SMART" id="SM00248">
    <property type="entry name" value="ANK"/>
    <property type="match status" value="6"/>
</dbReference>
<feature type="repeat" description="ANK" evidence="3">
    <location>
        <begin position="48"/>
        <end position="80"/>
    </location>
</feature>
<dbReference type="PROSITE" id="PS50088">
    <property type="entry name" value="ANK_REPEAT"/>
    <property type="match status" value="6"/>
</dbReference>
<protein>
    <submittedName>
        <fullName evidence="4">Uncharacterized protein</fullName>
    </submittedName>
</protein>
<dbReference type="Gene3D" id="1.25.40.20">
    <property type="entry name" value="Ankyrin repeat-containing domain"/>
    <property type="match status" value="4"/>
</dbReference>
<evidence type="ECO:0000313" key="5">
    <source>
        <dbReference type="Proteomes" id="UP001217089"/>
    </source>
</evidence>
<dbReference type="InterPro" id="IPR036770">
    <property type="entry name" value="Ankyrin_rpt-contain_sf"/>
</dbReference>
<proteinExistence type="predicted"/>
<dbReference type="PROSITE" id="PS50297">
    <property type="entry name" value="ANK_REP_REGION"/>
    <property type="match status" value="6"/>
</dbReference>
<dbReference type="PRINTS" id="PR01415">
    <property type="entry name" value="ANKYRIN"/>
</dbReference>
<name>A0ABQ9EB78_TEGGR</name>